<proteinExistence type="predicted"/>
<evidence type="ECO:0000259" key="2">
    <source>
        <dbReference type="Pfam" id="PF03807"/>
    </source>
</evidence>
<dbReference type="AlphaFoldDB" id="A0A7C9S0X2"/>
<gene>
    <name evidence="3" type="ORF">G7043_40060</name>
</gene>
<protein>
    <submittedName>
        <fullName evidence="3">NAD(P)-binding domain-containing protein</fullName>
    </submittedName>
</protein>
<dbReference type="InterPro" id="IPR028939">
    <property type="entry name" value="P5C_Rdtase_cat_N"/>
</dbReference>
<organism evidence="3 4">
    <name type="scientific">Lentzea alba</name>
    <dbReference type="NCBI Taxonomy" id="2714351"/>
    <lineage>
        <taxon>Bacteria</taxon>
        <taxon>Bacillati</taxon>
        <taxon>Actinomycetota</taxon>
        <taxon>Actinomycetes</taxon>
        <taxon>Pseudonocardiales</taxon>
        <taxon>Pseudonocardiaceae</taxon>
        <taxon>Lentzea</taxon>
    </lineage>
</organism>
<accession>A0A7C9S0X2</accession>
<dbReference type="RefSeq" id="WP_166053951.1">
    <property type="nucleotide sequence ID" value="NZ_JAAMPJ010000015.1"/>
</dbReference>
<keyword evidence="4" id="KW-1185">Reference proteome</keyword>
<dbReference type="EMBL" id="JAAMPJ010000015">
    <property type="protein sequence ID" value="NGY65122.1"/>
    <property type="molecule type" value="Genomic_DNA"/>
</dbReference>
<name>A0A7C9S0X2_9PSEU</name>
<dbReference type="Gene3D" id="3.40.50.720">
    <property type="entry name" value="NAD(P)-binding Rossmann-like Domain"/>
    <property type="match status" value="1"/>
</dbReference>
<dbReference type="Proteomes" id="UP000481360">
    <property type="component" value="Unassembled WGS sequence"/>
</dbReference>
<comment type="caution">
    <text evidence="3">The sequence shown here is derived from an EMBL/GenBank/DDBJ whole genome shotgun (WGS) entry which is preliminary data.</text>
</comment>
<dbReference type="InterPro" id="IPR036291">
    <property type="entry name" value="NAD(P)-bd_dom_sf"/>
</dbReference>
<dbReference type="PANTHER" id="PTHR14239">
    <property type="entry name" value="DUDULIN-RELATED"/>
    <property type="match status" value="1"/>
</dbReference>
<reference evidence="3 4" key="1">
    <citation type="submission" date="2020-03" db="EMBL/GenBank/DDBJ databases">
        <title>Isolation and identification of active actinomycetes.</title>
        <authorList>
            <person name="Sun X."/>
        </authorList>
    </citation>
    <scope>NUCLEOTIDE SEQUENCE [LARGE SCALE GENOMIC DNA]</scope>
    <source>
        <strain evidence="3 4">NEAU-D13</strain>
    </source>
</reference>
<evidence type="ECO:0000313" key="4">
    <source>
        <dbReference type="Proteomes" id="UP000481360"/>
    </source>
</evidence>
<dbReference type="InterPro" id="IPR051267">
    <property type="entry name" value="STEAP_metalloreductase"/>
</dbReference>
<dbReference type="PANTHER" id="PTHR14239:SF10">
    <property type="entry name" value="REDUCTASE"/>
    <property type="match status" value="1"/>
</dbReference>
<evidence type="ECO:0000256" key="1">
    <source>
        <dbReference type="ARBA" id="ARBA00023002"/>
    </source>
</evidence>
<evidence type="ECO:0000313" key="3">
    <source>
        <dbReference type="EMBL" id="NGY65122.1"/>
    </source>
</evidence>
<dbReference type="Pfam" id="PF03807">
    <property type="entry name" value="F420_oxidored"/>
    <property type="match status" value="1"/>
</dbReference>
<keyword evidence="1" id="KW-0560">Oxidoreductase</keyword>
<sequence length="208" mass="20823">MRIAIIGAGNVGGGLAAAAASVGHEVTVAAAHEENAVKTAESIAGAKAASTAAAAAQGADVVVLAVPAAVATGVLASLGDVDAVVVDATNPLNDTFSDLTTDGTSHAEQLAAAAPGVRLVKAFNTVFASRLGNSSQDGQPLDGFYAGDDETAKAVVARLLTSLGFRPIDAGGLRMARALEEMAFLNITLNVRNGWSWQSGWKLAEPSA</sequence>
<dbReference type="GO" id="GO:0016491">
    <property type="term" value="F:oxidoreductase activity"/>
    <property type="evidence" value="ECO:0007669"/>
    <property type="project" value="UniProtKB-KW"/>
</dbReference>
<feature type="domain" description="Pyrroline-5-carboxylate reductase catalytic N-terminal" evidence="2">
    <location>
        <begin position="2"/>
        <end position="91"/>
    </location>
</feature>
<dbReference type="SUPFAM" id="SSF51735">
    <property type="entry name" value="NAD(P)-binding Rossmann-fold domains"/>
    <property type="match status" value="1"/>
</dbReference>